<dbReference type="InterPro" id="IPR021745">
    <property type="entry name" value="CbiG_mid"/>
</dbReference>
<organism evidence="2">
    <name type="scientific">human gut metagenome</name>
    <dbReference type="NCBI Taxonomy" id="408170"/>
    <lineage>
        <taxon>unclassified sequences</taxon>
        <taxon>metagenomes</taxon>
        <taxon>organismal metagenomes</taxon>
    </lineage>
</organism>
<feature type="domain" description="Cobalamin biosynthesis central region" evidence="1">
    <location>
        <begin position="7"/>
        <end position="60"/>
    </location>
</feature>
<dbReference type="AlphaFoldDB" id="W1YRW1"/>
<reference evidence="2" key="1">
    <citation type="submission" date="2013-12" db="EMBL/GenBank/DDBJ databases">
        <title>A Varibaculum cambriense genome reconstructed from a premature infant gut community with otherwise low bacterial novelty that shifts toward anaerobic metabolism during the third week of life.</title>
        <authorList>
            <person name="Brown C.T."/>
            <person name="Sharon I."/>
            <person name="Thomas B.C."/>
            <person name="Castelle C.J."/>
            <person name="Morowitz M.J."/>
            <person name="Banfield J.F."/>
        </authorList>
    </citation>
    <scope>NUCLEOTIDE SEQUENCE</scope>
</reference>
<dbReference type="Pfam" id="PF11761">
    <property type="entry name" value="CbiG_mid"/>
    <property type="match status" value="1"/>
</dbReference>
<feature type="non-terminal residue" evidence="2">
    <location>
        <position position="1"/>
    </location>
</feature>
<dbReference type="SUPFAM" id="SSF159672">
    <property type="entry name" value="CbiG N-terminal domain-like"/>
    <property type="match status" value="1"/>
</dbReference>
<protein>
    <submittedName>
        <fullName evidence="2">Cobalamin (Vitamin B12) biosynthesis CbiG protein</fullName>
    </submittedName>
</protein>
<proteinExistence type="predicted"/>
<evidence type="ECO:0000313" key="2">
    <source>
        <dbReference type="EMBL" id="ETJ43904.1"/>
    </source>
</evidence>
<evidence type="ECO:0000259" key="1">
    <source>
        <dbReference type="Pfam" id="PF11761"/>
    </source>
</evidence>
<dbReference type="EMBL" id="AZMM01002066">
    <property type="protein sequence ID" value="ETJ43904.1"/>
    <property type="molecule type" value="Genomic_DNA"/>
</dbReference>
<feature type="non-terminal residue" evidence="2">
    <location>
        <position position="76"/>
    </location>
</feature>
<accession>W1YRW1</accession>
<gene>
    <name evidence="2" type="ORF">Q604_UNBC02066G0001</name>
</gene>
<comment type="caution">
    <text evidence="2">The sequence shown here is derived from an EMBL/GenBank/DDBJ whole genome shotgun (WGS) entry which is preliminary data.</text>
</comment>
<dbReference type="InterPro" id="IPR038029">
    <property type="entry name" value="GbiG_N_sf"/>
</dbReference>
<sequence length="76" mass="8266">TDVNGLPAPDVLARHEHLLVDDFQTLINVNSAIVGGERVDYYIDASLPNAEHLEQATKAHIGEHGMVHVVSLEELA</sequence>
<name>W1YRW1_9ZZZZ</name>